<dbReference type="InterPro" id="IPR050166">
    <property type="entry name" value="ABC_transporter_ATP-bind"/>
</dbReference>
<evidence type="ECO:0000256" key="3">
    <source>
        <dbReference type="ARBA" id="ARBA00022741"/>
    </source>
</evidence>
<dbReference type="InterPro" id="IPR027417">
    <property type="entry name" value="P-loop_NTPase"/>
</dbReference>
<dbReference type="Proteomes" id="UP001062901">
    <property type="component" value="Unassembled WGS sequence"/>
</dbReference>
<dbReference type="SUPFAM" id="SSF52540">
    <property type="entry name" value="P-loop containing nucleoside triphosphate hydrolases"/>
    <property type="match status" value="1"/>
</dbReference>
<dbReference type="PROSITE" id="PS50893">
    <property type="entry name" value="ABC_TRANSPORTER_2"/>
    <property type="match status" value="1"/>
</dbReference>
<evidence type="ECO:0000313" key="6">
    <source>
        <dbReference type="EMBL" id="GBQ04950.1"/>
    </source>
</evidence>
<keyword evidence="2" id="KW-0813">Transport</keyword>
<sequence>MPFATLSPPQIQGLTMSVILSLQGCTHSFAKRHASPITILEDITLTIREGEILGLVGRSGSGKSSLMEIMSGLMPPSQGRVLWRGETATKNDLSHVSAVLQDDTLFPWLTVRENILLALEAYSLSAVRRKEIADDVIEIMDIDGYEGAFPRELSDALKQRTILARALAQQPELLLLDEPFLDLEMLSAENLRTDLIELWSENRLSPLKAMMLATHAIEEAVLMCDRILLFSSGPGRITHEIPVPFPHPRNRQSAEFRHFVDQIYILMTRRAPIVSEADLPASPAHETLPPTEDDDTFIVLPDLSIELLVGLLETLETPPLSGRADLPDLAQRLQMTLDDLLPLGETLQLLDLAELEDGDILLTTVGQTFTAGDADARRDIMRSALLHALPLLRAIRGALDERHSHTIDADYFRRQLEKGMSENYAHQTLNTAIAWARYASLFGYDEETDRFLLEADD</sequence>
<dbReference type="InterPro" id="IPR018632">
    <property type="entry name" value="AAA-associated_dom_C"/>
</dbReference>
<accession>A0ABQ0NWU2</accession>
<keyword evidence="7" id="KW-1185">Reference proteome</keyword>
<evidence type="ECO:0000259" key="5">
    <source>
        <dbReference type="PROSITE" id="PS50893"/>
    </source>
</evidence>
<comment type="similarity">
    <text evidence="1">Belongs to the ABC transporter superfamily.</text>
</comment>
<dbReference type="SMART" id="SM00382">
    <property type="entry name" value="AAA"/>
    <property type="match status" value="1"/>
</dbReference>
<dbReference type="GO" id="GO:0005524">
    <property type="term" value="F:ATP binding"/>
    <property type="evidence" value="ECO:0007669"/>
    <property type="project" value="UniProtKB-KW"/>
</dbReference>
<dbReference type="InterPro" id="IPR003439">
    <property type="entry name" value="ABC_transporter-like_ATP-bd"/>
</dbReference>
<dbReference type="InterPro" id="IPR003593">
    <property type="entry name" value="AAA+_ATPase"/>
</dbReference>
<dbReference type="Pfam" id="PF09821">
    <property type="entry name" value="AAA_assoc_C"/>
    <property type="match status" value="1"/>
</dbReference>
<keyword evidence="4 6" id="KW-0067">ATP-binding</keyword>
<organism evidence="6 7">
    <name type="scientific">Saccharibacter floricola DSM 15669</name>
    <dbReference type="NCBI Taxonomy" id="1123227"/>
    <lineage>
        <taxon>Bacteria</taxon>
        <taxon>Pseudomonadati</taxon>
        <taxon>Pseudomonadota</taxon>
        <taxon>Alphaproteobacteria</taxon>
        <taxon>Acetobacterales</taxon>
        <taxon>Acetobacteraceae</taxon>
        <taxon>Saccharibacter</taxon>
    </lineage>
</organism>
<dbReference type="PANTHER" id="PTHR42788">
    <property type="entry name" value="TAURINE IMPORT ATP-BINDING PROTEIN-RELATED"/>
    <property type="match status" value="1"/>
</dbReference>
<keyword evidence="3" id="KW-0547">Nucleotide-binding</keyword>
<dbReference type="Pfam" id="PF00005">
    <property type="entry name" value="ABC_tran"/>
    <property type="match status" value="1"/>
</dbReference>
<evidence type="ECO:0000313" key="7">
    <source>
        <dbReference type="Proteomes" id="UP001062901"/>
    </source>
</evidence>
<gene>
    <name evidence="6" type="ORF">AA15669_0233</name>
</gene>
<evidence type="ECO:0000256" key="2">
    <source>
        <dbReference type="ARBA" id="ARBA00022448"/>
    </source>
</evidence>
<dbReference type="PANTHER" id="PTHR42788:SF13">
    <property type="entry name" value="ALIPHATIC SULFONATES IMPORT ATP-BINDING PROTEIN SSUB"/>
    <property type="match status" value="1"/>
</dbReference>
<comment type="caution">
    <text evidence="6">The sequence shown here is derived from an EMBL/GenBank/DDBJ whole genome shotgun (WGS) entry which is preliminary data.</text>
</comment>
<protein>
    <submittedName>
        <fullName evidence="6">Nitrate/sulfonate/bicarbonate transporter ATP-binding protein</fullName>
    </submittedName>
</protein>
<name>A0ABQ0NWU2_9PROT</name>
<feature type="domain" description="ABC transporter" evidence="5">
    <location>
        <begin position="20"/>
        <end position="257"/>
    </location>
</feature>
<evidence type="ECO:0000256" key="4">
    <source>
        <dbReference type="ARBA" id="ARBA00022840"/>
    </source>
</evidence>
<reference evidence="6" key="1">
    <citation type="submission" date="2013-04" db="EMBL/GenBank/DDBJ databases">
        <title>The genome sequencing project of 58 acetic acid bacteria.</title>
        <authorList>
            <person name="Okamoto-Kainuma A."/>
            <person name="Ishikawa M."/>
            <person name="Umino S."/>
            <person name="Koizumi Y."/>
            <person name="Shiwa Y."/>
            <person name="Yoshikawa H."/>
            <person name="Matsutani M."/>
            <person name="Matsushita K."/>
        </authorList>
    </citation>
    <scope>NUCLEOTIDE SEQUENCE</scope>
    <source>
        <strain evidence="6">DSM 15669</strain>
    </source>
</reference>
<proteinExistence type="inferred from homology"/>
<dbReference type="EMBL" id="BAQD01000001">
    <property type="protein sequence ID" value="GBQ04950.1"/>
    <property type="molecule type" value="Genomic_DNA"/>
</dbReference>
<evidence type="ECO:0000256" key="1">
    <source>
        <dbReference type="ARBA" id="ARBA00005417"/>
    </source>
</evidence>
<dbReference type="Gene3D" id="3.40.50.300">
    <property type="entry name" value="P-loop containing nucleotide triphosphate hydrolases"/>
    <property type="match status" value="1"/>
</dbReference>